<dbReference type="AlphaFoldDB" id="A0A1Y2ENC8"/>
<comment type="caution">
    <text evidence="3">The sequence shown here is derived from an EMBL/GenBank/DDBJ whole genome shotgun (WGS) entry which is preliminary data.</text>
</comment>
<name>A0A1Y2ENC8_9BASI</name>
<dbReference type="Proteomes" id="UP000193467">
    <property type="component" value="Unassembled WGS sequence"/>
</dbReference>
<proteinExistence type="predicted"/>
<feature type="region of interest" description="Disordered" evidence="1">
    <location>
        <begin position="32"/>
        <end position="53"/>
    </location>
</feature>
<evidence type="ECO:0000256" key="2">
    <source>
        <dbReference type="SAM" id="SignalP"/>
    </source>
</evidence>
<evidence type="ECO:0008006" key="5">
    <source>
        <dbReference type="Google" id="ProtNLM"/>
    </source>
</evidence>
<evidence type="ECO:0000256" key="1">
    <source>
        <dbReference type="SAM" id="MobiDB-lite"/>
    </source>
</evidence>
<dbReference type="InParanoid" id="A0A1Y2ENC8"/>
<protein>
    <recommendedName>
        <fullName evidence="5">Neurochondrin-domain-containing protein</fullName>
    </recommendedName>
</protein>
<gene>
    <name evidence="3" type="ORF">BCR35DRAFT_333802</name>
</gene>
<feature type="chain" id="PRO_5012960245" description="Neurochondrin-domain-containing protein" evidence="2">
    <location>
        <begin position="18"/>
        <end position="305"/>
    </location>
</feature>
<feature type="signal peptide" evidence="2">
    <location>
        <begin position="1"/>
        <end position="17"/>
    </location>
</feature>
<organism evidence="3 4">
    <name type="scientific">Leucosporidium creatinivorum</name>
    <dbReference type="NCBI Taxonomy" id="106004"/>
    <lineage>
        <taxon>Eukaryota</taxon>
        <taxon>Fungi</taxon>
        <taxon>Dikarya</taxon>
        <taxon>Basidiomycota</taxon>
        <taxon>Pucciniomycotina</taxon>
        <taxon>Microbotryomycetes</taxon>
        <taxon>Leucosporidiales</taxon>
        <taxon>Leucosporidium</taxon>
    </lineage>
</organism>
<sequence length="305" mass="31553">MELVSPTAAHRIRIAVALVLLDTLPSHLSISGEASGGSLAGREVVGSTNGSSVASRSHGLLGVGLGGDDIVAPTNSEAVELAHKISPLASQIVSLLIQSPVTSPSVVSELLKLVSNSLESAKSMNDHGTSASSATQQGEAILGAARLSMWMVERVERNGVVEGQVESYLGDLLSTFISVLSSNSSLPASTFLLIIQHALSHLPKPTVSSLPPTLVEQALSSFVILVQSLSTGIDELQEVQQRLFALVGVLELVVSKDEGGSVSHKAKEGLTRIIAEFGVSELVGVEVEGAVLALLEDFEVEGGSP</sequence>
<reference evidence="3 4" key="1">
    <citation type="submission" date="2016-07" db="EMBL/GenBank/DDBJ databases">
        <title>Pervasive Adenine N6-methylation of Active Genes in Fungi.</title>
        <authorList>
            <consortium name="DOE Joint Genome Institute"/>
            <person name="Mondo S.J."/>
            <person name="Dannebaum R.O."/>
            <person name="Kuo R.C."/>
            <person name="Labutti K."/>
            <person name="Haridas S."/>
            <person name="Kuo A."/>
            <person name="Salamov A."/>
            <person name="Ahrendt S.R."/>
            <person name="Lipzen A."/>
            <person name="Sullivan W."/>
            <person name="Andreopoulos W.B."/>
            <person name="Clum A."/>
            <person name="Lindquist E."/>
            <person name="Daum C."/>
            <person name="Ramamoorthy G.K."/>
            <person name="Gryganskyi A."/>
            <person name="Culley D."/>
            <person name="Magnuson J.K."/>
            <person name="James T.Y."/>
            <person name="O'Malley M.A."/>
            <person name="Stajich J.E."/>
            <person name="Spatafora J.W."/>
            <person name="Visel A."/>
            <person name="Grigoriev I.V."/>
        </authorList>
    </citation>
    <scope>NUCLEOTIDE SEQUENCE [LARGE SCALE GENOMIC DNA]</scope>
    <source>
        <strain evidence="3 4">62-1032</strain>
    </source>
</reference>
<keyword evidence="4" id="KW-1185">Reference proteome</keyword>
<dbReference type="EMBL" id="MCGR01000048">
    <property type="protein sequence ID" value="ORY73080.1"/>
    <property type="molecule type" value="Genomic_DNA"/>
</dbReference>
<keyword evidence="2" id="KW-0732">Signal</keyword>
<evidence type="ECO:0000313" key="3">
    <source>
        <dbReference type="EMBL" id="ORY73080.1"/>
    </source>
</evidence>
<accession>A0A1Y2ENC8</accession>
<evidence type="ECO:0000313" key="4">
    <source>
        <dbReference type="Proteomes" id="UP000193467"/>
    </source>
</evidence>